<organism evidence="2 3">
    <name type="scientific">Glossina austeni</name>
    <name type="common">Savannah tsetse fly</name>
    <dbReference type="NCBI Taxonomy" id="7395"/>
    <lineage>
        <taxon>Eukaryota</taxon>
        <taxon>Metazoa</taxon>
        <taxon>Ecdysozoa</taxon>
        <taxon>Arthropoda</taxon>
        <taxon>Hexapoda</taxon>
        <taxon>Insecta</taxon>
        <taxon>Pterygota</taxon>
        <taxon>Neoptera</taxon>
        <taxon>Endopterygota</taxon>
        <taxon>Diptera</taxon>
        <taxon>Brachycera</taxon>
        <taxon>Muscomorpha</taxon>
        <taxon>Hippoboscoidea</taxon>
        <taxon>Glossinidae</taxon>
        <taxon>Glossina</taxon>
    </lineage>
</organism>
<keyword evidence="1" id="KW-0812">Transmembrane</keyword>
<proteinExistence type="predicted"/>
<protein>
    <submittedName>
        <fullName evidence="2">Uncharacterized protein</fullName>
    </submittedName>
</protein>
<keyword evidence="1" id="KW-1133">Transmembrane helix</keyword>
<dbReference type="Proteomes" id="UP000078200">
    <property type="component" value="Unassembled WGS sequence"/>
</dbReference>
<keyword evidence="3" id="KW-1185">Reference proteome</keyword>
<evidence type="ECO:0000313" key="2">
    <source>
        <dbReference type="EnsemblMetazoa" id="GAUT032602-PA"/>
    </source>
</evidence>
<reference evidence="2" key="1">
    <citation type="submission" date="2020-05" db="UniProtKB">
        <authorList>
            <consortium name="EnsemblMetazoa"/>
        </authorList>
    </citation>
    <scope>IDENTIFICATION</scope>
    <source>
        <strain evidence="2">TTRI</strain>
    </source>
</reference>
<feature type="transmembrane region" description="Helical" evidence="1">
    <location>
        <begin position="21"/>
        <end position="38"/>
    </location>
</feature>
<name>A0A1A9VC56_GLOAU</name>
<dbReference type="VEuPathDB" id="VectorBase:GAUT032602"/>
<dbReference type="EnsemblMetazoa" id="GAUT032602-RA">
    <property type="protein sequence ID" value="GAUT032602-PA"/>
    <property type="gene ID" value="GAUT032602"/>
</dbReference>
<accession>A0A1A9VC56</accession>
<evidence type="ECO:0000256" key="1">
    <source>
        <dbReference type="SAM" id="Phobius"/>
    </source>
</evidence>
<sequence length="114" mass="12718">MKEEKKQKKKKQSIVEVSKDGKLYGIIMIIIISSSSLSSSSSSFSFSTAAKFMRYNSYYVRISPRVTNEFSEIYNIHGSAPGTVLYTSFTSHLPVFSASVGFQHCPNSAPMWIS</sequence>
<evidence type="ECO:0000313" key="3">
    <source>
        <dbReference type="Proteomes" id="UP000078200"/>
    </source>
</evidence>
<keyword evidence="1" id="KW-0472">Membrane</keyword>
<dbReference type="AlphaFoldDB" id="A0A1A9VC56"/>